<keyword evidence="4" id="KW-0802">TPR repeat</keyword>
<evidence type="ECO:0000313" key="9">
    <source>
        <dbReference type="Proteomes" id="UP001597112"/>
    </source>
</evidence>
<dbReference type="RefSeq" id="WP_377580255.1">
    <property type="nucleotide sequence ID" value="NZ_JBHTKA010000007.1"/>
</dbReference>
<dbReference type="SUPFAM" id="SSF48452">
    <property type="entry name" value="TPR-like"/>
    <property type="match status" value="1"/>
</dbReference>
<dbReference type="Pfam" id="PF07676">
    <property type="entry name" value="PD40"/>
    <property type="match status" value="3"/>
</dbReference>
<feature type="chain" id="PRO_5046290144" evidence="6">
    <location>
        <begin position="21"/>
        <end position="773"/>
    </location>
</feature>
<dbReference type="Gene3D" id="3.30.1330.60">
    <property type="entry name" value="OmpA-like domain"/>
    <property type="match status" value="1"/>
</dbReference>
<name>A0ABW3K5Q5_9BACT</name>
<reference evidence="9" key="1">
    <citation type="journal article" date="2019" name="Int. J. Syst. Evol. Microbiol.">
        <title>The Global Catalogue of Microorganisms (GCM) 10K type strain sequencing project: providing services to taxonomists for standard genome sequencing and annotation.</title>
        <authorList>
            <consortium name="The Broad Institute Genomics Platform"/>
            <consortium name="The Broad Institute Genome Sequencing Center for Infectious Disease"/>
            <person name="Wu L."/>
            <person name="Ma J."/>
        </authorList>
    </citation>
    <scope>NUCLEOTIDE SEQUENCE [LARGE SCALE GENOMIC DNA]</scope>
    <source>
        <strain evidence="9">CCUG 58938</strain>
    </source>
</reference>
<dbReference type="EMBL" id="JBHTKA010000007">
    <property type="protein sequence ID" value="MFD1000800.1"/>
    <property type="molecule type" value="Genomic_DNA"/>
</dbReference>
<keyword evidence="6" id="KW-0732">Signal</keyword>
<dbReference type="PRINTS" id="PR01021">
    <property type="entry name" value="OMPADOMAIN"/>
</dbReference>
<dbReference type="Gene3D" id="2.120.10.30">
    <property type="entry name" value="TolB, C-terminal domain"/>
    <property type="match status" value="2"/>
</dbReference>
<comment type="caution">
    <text evidence="8">The sequence shown here is derived from an EMBL/GenBank/DDBJ whole genome shotgun (WGS) entry which is preliminary data.</text>
</comment>
<dbReference type="InterPro" id="IPR019734">
    <property type="entry name" value="TPR_rpt"/>
</dbReference>
<dbReference type="InterPro" id="IPR006665">
    <property type="entry name" value="OmpA-like"/>
</dbReference>
<dbReference type="Proteomes" id="UP001597112">
    <property type="component" value="Unassembled WGS sequence"/>
</dbReference>
<feature type="repeat" description="TPR" evidence="4">
    <location>
        <begin position="94"/>
        <end position="127"/>
    </location>
</feature>
<dbReference type="PROSITE" id="PS50005">
    <property type="entry name" value="TPR"/>
    <property type="match status" value="1"/>
</dbReference>
<evidence type="ECO:0000256" key="1">
    <source>
        <dbReference type="ARBA" id="ARBA00004442"/>
    </source>
</evidence>
<keyword evidence="9" id="KW-1185">Reference proteome</keyword>
<dbReference type="InterPro" id="IPR011990">
    <property type="entry name" value="TPR-like_helical_dom_sf"/>
</dbReference>
<dbReference type="InterPro" id="IPR011659">
    <property type="entry name" value="WD40"/>
</dbReference>
<evidence type="ECO:0000256" key="3">
    <source>
        <dbReference type="ARBA" id="ARBA00023237"/>
    </source>
</evidence>
<evidence type="ECO:0000256" key="4">
    <source>
        <dbReference type="PROSITE-ProRule" id="PRU00339"/>
    </source>
</evidence>
<dbReference type="SUPFAM" id="SSF103088">
    <property type="entry name" value="OmpA-like"/>
    <property type="match status" value="1"/>
</dbReference>
<protein>
    <submittedName>
        <fullName evidence="8">OmpA family protein</fullName>
    </submittedName>
</protein>
<evidence type="ECO:0000256" key="2">
    <source>
        <dbReference type="ARBA" id="ARBA00023136"/>
    </source>
</evidence>
<evidence type="ECO:0000313" key="8">
    <source>
        <dbReference type="EMBL" id="MFD1000800.1"/>
    </source>
</evidence>
<dbReference type="InterPro" id="IPR050330">
    <property type="entry name" value="Bact_OuterMem_StrucFunc"/>
</dbReference>
<keyword evidence="2 5" id="KW-0472">Membrane</keyword>
<dbReference type="PANTHER" id="PTHR30329:SF21">
    <property type="entry name" value="LIPOPROTEIN YIAD-RELATED"/>
    <property type="match status" value="1"/>
</dbReference>
<dbReference type="PANTHER" id="PTHR30329">
    <property type="entry name" value="STATOR ELEMENT OF FLAGELLAR MOTOR COMPLEX"/>
    <property type="match status" value="1"/>
</dbReference>
<accession>A0ABW3K5Q5</accession>
<keyword evidence="3" id="KW-0998">Cell outer membrane</keyword>
<dbReference type="Gene3D" id="1.25.40.10">
    <property type="entry name" value="Tetratricopeptide repeat domain"/>
    <property type="match status" value="1"/>
</dbReference>
<dbReference type="PROSITE" id="PS51123">
    <property type="entry name" value="OMPA_2"/>
    <property type="match status" value="1"/>
</dbReference>
<evidence type="ECO:0000259" key="7">
    <source>
        <dbReference type="PROSITE" id="PS51123"/>
    </source>
</evidence>
<sequence length="773" mass="86471">MIKKTIYVLLFSLFATASFAQGSKALAEAERYFSVKSYDAALPKFLEAIQAGEKDPMVHYKTGVCYEKSPELNEQIKAIPYFEFAIKNGKGWPTTLYYELGSIYLKDENLQKALENFNKFKEVSNKADKKAMAMADDAIQTANNAVVLMSVPRNFKVNYFNSPLVNTEYTEYNPVVSADESAMAYTALRPNTGKTRTGDKFIEEIYITYNNQGSWSEPKVIPIAHDYNVGTAGISPDGQKMLIFMGGSTDPGGLYQITKSGENWGKPGLLTPNINTPKYLESTASITPDSKTIYFASDRLGGLGGLDIYRTTLQANGTWSNPVNLGAPVNTKANEDAPFIHPDQKTLFFTSDGHNSMGGRDIFVSKLLDKNWSNPENMGYPVNTTANDNYFTLIADGTRAYFSSDRKGGHGGQDIYYLDLPAESANIPLTMIKGKILNAETGKPMPTRLYVIDNKTDKKLDFVYDPDPETGNYLVILPPATDYDIVIESEGFLPYTLNVNIPNQSYFYELYQMINLKTIKQFDVVVGQEVQVKNAFYDTDQDVKSNLRKTHEAKLVQTGNVDVYDLMLDLMASGDKDGINYLTDLIQMKDPIEDVNFNEKENSRIEVATRTYYYDESDESKFEQKKVDGKTIFSLPTFVFTEEAKKQKELAGKKSNFDKAALTKAAKIYFDAGKSDLKPQYKAQLDAVLAELSKYPDLGVEISGFASAEGSEEMNRDLSNKRAIVILDYFNHKGIVRRRIVAKGYGATKDIATTKEEGRRVEVRIVDLNAEIK</sequence>
<dbReference type="InterPro" id="IPR036737">
    <property type="entry name" value="OmpA-like_sf"/>
</dbReference>
<gene>
    <name evidence="8" type="ORF">ACFQ21_15850</name>
</gene>
<proteinExistence type="predicted"/>
<evidence type="ECO:0000256" key="6">
    <source>
        <dbReference type="SAM" id="SignalP"/>
    </source>
</evidence>
<feature type="domain" description="OmpA-like" evidence="7">
    <location>
        <begin position="657"/>
        <end position="773"/>
    </location>
</feature>
<dbReference type="CDD" id="cd07185">
    <property type="entry name" value="OmpA_C-like"/>
    <property type="match status" value="1"/>
</dbReference>
<dbReference type="InterPro" id="IPR006664">
    <property type="entry name" value="OMP_bac"/>
</dbReference>
<organism evidence="8 9">
    <name type="scientific">Ohtaekwangia kribbensis</name>
    <dbReference type="NCBI Taxonomy" id="688913"/>
    <lineage>
        <taxon>Bacteria</taxon>
        <taxon>Pseudomonadati</taxon>
        <taxon>Bacteroidota</taxon>
        <taxon>Cytophagia</taxon>
        <taxon>Cytophagales</taxon>
        <taxon>Fulvivirgaceae</taxon>
        <taxon>Ohtaekwangia</taxon>
    </lineage>
</organism>
<dbReference type="InterPro" id="IPR011042">
    <property type="entry name" value="6-blade_b-propeller_TolB-like"/>
</dbReference>
<evidence type="ECO:0000256" key="5">
    <source>
        <dbReference type="PROSITE-ProRule" id="PRU00473"/>
    </source>
</evidence>
<dbReference type="SUPFAM" id="SSF82171">
    <property type="entry name" value="DPP6 N-terminal domain-like"/>
    <property type="match status" value="1"/>
</dbReference>
<comment type="subcellular location">
    <subcellularLocation>
        <location evidence="1">Cell outer membrane</location>
    </subcellularLocation>
</comment>
<feature type="signal peptide" evidence="6">
    <location>
        <begin position="1"/>
        <end position="20"/>
    </location>
</feature>
<dbReference type="Pfam" id="PF00691">
    <property type="entry name" value="OmpA"/>
    <property type="match status" value="1"/>
</dbReference>